<feature type="transmembrane region" description="Helical" evidence="2">
    <location>
        <begin position="630"/>
        <end position="650"/>
    </location>
</feature>
<comment type="caution">
    <text evidence="4">The sequence shown here is derived from an EMBL/GenBank/DDBJ whole genome shotgun (WGS) entry which is preliminary data.</text>
</comment>
<dbReference type="AlphaFoldDB" id="A0A507F831"/>
<dbReference type="PRINTS" id="PR00103">
    <property type="entry name" value="CAMPKINASE"/>
</dbReference>
<dbReference type="PANTHER" id="PTHR45689:SF5">
    <property type="entry name" value="I[[H]] CHANNEL, ISOFORM E"/>
    <property type="match status" value="1"/>
</dbReference>
<dbReference type="Gene3D" id="2.60.120.10">
    <property type="entry name" value="Jelly Rolls"/>
    <property type="match status" value="1"/>
</dbReference>
<feature type="transmembrane region" description="Helical" evidence="2">
    <location>
        <begin position="559"/>
        <end position="580"/>
    </location>
</feature>
<feature type="transmembrane region" description="Helical" evidence="2">
    <location>
        <begin position="498"/>
        <end position="517"/>
    </location>
</feature>
<feature type="transmembrane region" description="Helical" evidence="2">
    <location>
        <begin position="592"/>
        <end position="610"/>
    </location>
</feature>
<dbReference type="GO" id="GO:0003254">
    <property type="term" value="P:regulation of membrane depolarization"/>
    <property type="evidence" value="ECO:0007669"/>
    <property type="project" value="TreeGrafter"/>
</dbReference>
<dbReference type="SUPFAM" id="SSF81324">
    <property type="entry name" value="Voltage-gated potassium channels"/>
    <property type="match status" value="1"/>
</dbReference>
<protein>
    <recommendedName>
        <fullName evidence="3">Cyclic nucleotide-binding domain-containing protein</fullName>
    </recommendedName>
</protein>
<dbReference type="OrthoDB" id="2021138at2759"/>
<keyword evidence="2" id="KW-0812">Transmembrane</keyword>
<dbReference type="InterPro" id="IPR000595">
    <property type="entry name" value="cNMP-bd_dom"/>
</dbReference>
<dbReference type="PROSITE" id="PS50042">
    <property type="entry name" value="CNMP_BINDING_3"/>
    <property type="match status" value="1"/>
</dbReference>
<feature type="transmembrane region" description="Helical" evidence="2">
    <location>
        <begin position="444"/>
        <end position="477"/>
    </location>
</feature>
<name>A0A507F831_9FUNG</name>
<dbReference type="InterPro" id="IPR014710">
    <property type="entry name" value="RmlC-like_jellyroll"/>
</dbReference>
<keyword evidence="2" id="KW-0472">Membrane</keyword>
<evidence type="ECO:0000256" key="1">
    <source>
        <dbReference type="SAM" id="MobiDB-lite"/>
    </source>
</evidence>
<feature type="compositionally biased region" description="Basic and acidic residues" evidence="1">
    <location>
        <begin position="133"/>
        <end position="150"/>
    </location>
</feature>
<dbReference type="Pfam" id="PF00027">
    <property type="entry name" value="cNMP_binding"/>
    <property type="match status" value="1"/>
</dbReference>
<feature type="domain" description="Cyclic nucleotide-binding" evidence="3">
    <location>
        <begin position="758"/>
        <end position="854"/>
    </location>
</feature>
<dbReference type="PROSITE" id="PS00889">
    <property type="entry name" value="CNMP_BINDING_2"/>
    <property type="match status" value="1"/>
</dbReference>
<dbReference type="EMBL" id="QEAP01000229">
    <property type="protein sequence ID" value="TPX72439.1"/>
    <property type="molecule type" value="Genomic_DNA"/>
</dbReference>
<organism evidence="4 5">
    <name type="scientific">Chytriomyces confervae</name>
    <dbReference type="NCBI Taxonomy" id="246404"/>
    <lineage>
        <taxon>Eukaryota</taxon>
        <taxon>Fungi</taxon>
        <taxon>Fungi incertae sedis</taxon>
        <taxon>Chytridiomycota</taxon>
        <taxon>Chytridiomycota incertae sedis</taxon>
        <taxon>Chytridiomycetes</taxon>
        <taxon>Chytridiales</taxon>
        <taxon>Chytriomycetaceae</taxon>
        <taxon>Chytriomyces</taxon>
    </lineage>
</organism>
<feature type="region of interest" description="Disordered" evidence="1">
    <location>
        <begin position="90"/>
        <end position="190"/>
    </location>
</feature>
<dbReference type="InterPro" id="IPR018488">
    <property type="entry name" value="cNMP-bd_CS"/>
</dbReference>
<feature type="transmembrane region" description="Helical" evidence="2">
    <location>
        <begin position="419"/>
        <end position="438"/>
    </location>
</feature>
<dbReference type="GO" id="GO:0035725">
    <property type="term" value="P:sodium ion transmembrane transport"/>
    <property type="evidence" value="ECO:0007669"/>
    <property type="project" value="TreeGrafter"/>
</dbReference>
<reference evidence="4 5" key="1">
    <citation type="journal article" date="2019" name="Sci. Rep.">
        <title>Comparative genomics of chytrid fungi reveal insights into the obligate biotrophic and pathogenic lifestyle of Synchytrium endobioticum.</title>
        <authorList>
            <person name="van de Vossenberg B.T.L.H."/>
            <person name="Warris S."/>
            <person name="Nguyen H.D.T."/>
            <person name="van Gent-Pelzer M.P.E."/>
            <person name="Joly D.L."/>
            <person name="van de Geest H.C."/>
            <person name="Bonants P.J.M."/>
            <person name="Smith D.S."/>
            <person name="Levesque C.A."/>
            <person name="van der Lee T.A.J."/>
        </authorList>
    </citation>
    <scope>NUCLEOTIDE SEQUENCE [LARGE SCALE GENOMIC DNA]</scope>
    <source>
        <strain evidence="4 5">CBS 675.73</strain>
    </source>
</reference>
<evidence type="ECO:0000313" key="4">
    <source>
        <dbReference type="EMBL" id="TPX72439.1"/>
    </source>
</evidence>
<dbReference type="SUPFAM" id="SSF51206">
    <property type="entry name" value="cAMP-binding domain-like"/>
    <property type="match status" value="1"/>
</dbReference>
<evidence type="ECO:0000259" key="3">
    <source>
        <dbReference type="PROSITE" id="PS50042"/>
    </source>
</evidence>
<accession>A0A507F831</accession>
<proteinExistence type="predicted"/>
<feature type="compositionally biased region" description="Polar residues" evidence="1">
    <location>
        <begin position="111"/>
        <end position="124"/>
    </location>
</feature>
<keyword evidence="2" id="KW-1133">Transmembrane helix</keyword>
<dbReference type="GO" id="GO:0098855">
    <property type="term" value="C:HCN channel complex"/>
    <property type="evidence" value="ECO:0007669"/>
    <property type="project" value="TreeGrafter"/>
</dbReference>
<gene>
    <name evidence="4" type="ORF">CcCBS67573_g05888</name>
</gene>
<dbReference type="SMART" id="SM00100">
    <property type="entry name" value="cNMP"/>
    <property type="match status" value="1"/>
</dbReference>
<keyword evidence="5" id="KW-1185">Reference proteome</keyword>
<dbReference type="CDD" id="cd00038">
    <property type="entry name" value="CAP_ED"/>
    <property type="match status" value="1"/>
</dbReference>
<evidence type="ECO:0000313" key="5">
    <source>
        <dbReference type="Proteomes" id="UP000320333"/>
    </source>
</evidence>
<evidence type="ECO:0000256" key="2">
    <source>
        <dbReference type="SAM" id="Phobius"/>
    </source>
</evidence>
<dbReference type="InterPro" id="IPR051413">
    <property type="entry name" value="K/Na_HCN_channel"/>
</dbReference>
<dbReference type="PANTHER" id="PTHR45689">
    <property type="entry name" value="I[[H]] CHANNEL, ISOFORM E"/>
    <property type="match status" value="1"/>
</dbReference>
<dbReference type="Proteomes" id="UP000320333">
    <property type="component" value="Unassembled WGS sequence"/>
</dbReference>
<feature type="compositionally biased region" description="Polar residues" evidence="1">
    <location>
        <begin position="157"/>
        <end position="179"/>
    </location>
</feature>
<feature type="compositionally biased region" description="Low complexity" evidence="1">
    <location>
        <begin position="90"/>
        <end position="99"/>
    </location>
</feature>
<dbReference type="InterPro" id="IPR018490">
    <property type="entry name" value="cNMP-bd_dom_sf"/>
</dbReference>
<dbReference type="Gene3D" id="1.10.287.70">
    <property type="match status" value="1"/>
</dbReference>
<dbReference type="GO" id="GO:0005249">
    <property type="term" value="F:voltage-gated potassium channel activity"/>
    <property type="evidence" value="ECO:0007669"/>
    <property type="project" value="TreeGrafter"/>
</dbReference>
<sequence length="878" mass="99099">MEMSNLSRAIRDLKALRSEVMARSEEILSLLEREMLWTGVDPAHDKRPQAYQLASVFDNAESERRESVSMGVRLTGDDYFNVVAGSSDSIFSDSSKRSSVAGRPAARPSVLSFQVTRNGSNSFPRRTPRSRAVKKDGQQNDRKLPGKPKSEGGGYVRTTSFNQQKSGTGSSKSELQNEISFEDSVEELPTSPRISVKPLPIITELPSRSTSFADVIAIPPIPSENLSKQVLERNMVTKDSHQKSVMIDIDKFRSPSITSSLVVGTSDISLEAEDIPSGKDATPPTIEMEAGQVKSKIASSHASTMKRKKSHSSTIKPSASTVPTVARVVTRSGLRVPPAPTRFQFFFLLPAFDHRGRIITPEVLAEFGEISATFSLNGIHPRSRFMNVWDITATSEKYPASSPYVLAFAKYLNKLARTVIYMLILWIIPFLVAFHETFKVVDPWLVSAICSTFYLIDSVFSLFTPQVVASDFAYNLAEYEKARPPLRDWMVHWCKTRLLIEVLTLFPFANIFVIPHAEILQLIQLLRIYRLWESLSRCPSLKSVEIMLDEMTGASTSKAAPIVFLLFFFIHFNACTIFYMGHLTGFVGWRTLWPLFDDAGLFEMYTWTFFKAVGNMFPSSFNPWRAEEQIASLIYSILAAIIYAVFLGAISSATMSVNPAGRLFDQKIGELRDYIRWKDLSEDTEDKLISYYESRYRGKFFEEDVLLADFNDSLKAESWGKWFFAQEILLHNTRKLIEGVPFLKRTQGDGRDELFIGRIATALHSLNFIPGDFVTKQGDTGSDMFFILNGKVEVYVNGKYAITLCNGAYFGEVGLITKTLRTATVLARLPSILYRLTYADFHLILDDFLDMKQRIDLLAQERESVIRQAEMRKYVLKT</sequence>
<dbReference type="Gene3D" id="1.10.287.630">
    <property type="entry name" value="Helix hairpin bin"/>
    <property type="match status" value="1"/>
</dbReference>